<dbReference type="OrthoDB" id="6358017at2"/>
<reference evidence="1 2" key="1">
    <citation type="submission" date="2018-06" db="EMBL/GenBank/DDBJ databases">
        <title>Genomic Encyclopedia of Type Strains, Phase IV (KMG-IV): sequencing the most valuable type-strain genomes for metagenomic binning, comparative biology and taxonomic classification.</title>
        <authorList>
            <person name="Goeker M."/>
        </authorList>
    </citation>
    <scope>NUCLEOTIDE SEQUENCE [LARGE SCALE GENOMIC DNA]</scope>
    <source>
        <strain evidence="1 2">DSM 24032</strain>
    </source>
</reference>
<sequence length="385" mass="42072">MKHWQLAGLVVLLLIVVSYAFWPTGQTPDPELDIKTRSQAPLTQAINKTVKARSPITTAEFSADDQIDPYQDAAMRAQMLQVADLYEAASKYPHFSQPITNPDMVREPLPFEETEVDLPFPVEGSDAPIRLSAAVDRYQYFQGDVMTVRLLVTGAPADTFVQANAELSSAVGATPLVTELTATDASLSNFVGNFDTRVAPPGSLSTEMLVKIVVSIGEQQLFTTVPLRYTQAAAQLVAVPYVRQEAEYLLIPLQYSVNQPGYYFANAVLADAASGQPLLQLQTEGQLPLGNGVLMLKAHFQALRAMGSEGPYILRNINTYRGAASGETFDVPAGSVQPQFEIQGFPFSQYDDVPYQDELAGERLEFLRNLGGVDDSSDEEPNEAR</sequence>
<dbReference type="Proteomes" id="UP000253083">
    <property type="component" value="Unassembled WGS sequence"/>
</dbReference>
<evidence type="ECO:0000313" key="2">
    <source>
        <dbReference type="Proteomes" id="UP000253083"/>
    </source>
</evidence>
<keyword evidence="2" id="KW-1185">Reference proteome</keyword>
<dbReference type="InParanoid" id="A0A395JTF0"/>
<gene>
    <name evidence="1" type="ORF">DFR28_1011155</name>
</gene>
<dbReference type="RefSeq" id="WP_113953304.1">
    <property type="nucleotide sequence ID" value="NZ_QNRT01000001.1"/>
</dbReference>
<comment type="caution">
    <text evidence="1">The sequence shown here is derived from an EMBL/GenBank/DDBJ whole genome shotgun (WGS) entry which is preliminary data.</text>
</comment>
<dbReference type="AlphaFoldDB" id="A0A395JTF0"/>
<proteinExistence type="predicted"/>
<evidence type="ECO:0000313" key="1">
    <source>
        <dbReference type="EMBL" id="RBP53766.1"/>
    </source>
</evidence>
<accession>A0A395JTF0</accession>
<dbReference type="EMBL" id="QNRT01000001">
    <property type="protein sequence ID" value="RBP53766.1"/>
    <property type="molecule type" value="Genomic_DNA"/>
</dbReference>
<organism evidence="1 2">
    <name type="scientific">Arenicella xantha</name>
    <dbReference type="NCBI Taxonomy" id="644221"/>
    <lineage>
        <taxon>Bacteria</taxon>
        <taxon>Pseudomonadati</taxon>
        <taxon>Pseudomonadota</taxon>
        <taxon>Gammaproteobacteria</taxon>
        <taxon>Arenicellales</taxon>
        <taxon>Arenicellaceae</taxon>
        <taxon>Arenicella</taxon>
    </lineage>
</organism>
<name>A0A395JTF0_9GAMM</name>
<protein>
    <submittedName>
        <fullName evidence="1">Uncharacterized protein</fullName>
    </submittedName>
</protein>